<dbReference type="RefSeq" id="WP_134464676.1">
    <property type="nucleotide sequence ID" value="NZ_JBHMFL010000154.1"/>
</dbReference>
<comment type="caution">
    <text evidence="1">The sequence shown here is derived from an EMBL/GenBank/DDBJ whole genome shotgun (WGS) entry which is preliminary data.</text>
</comment>
<proteinExistence type="predicted"/>
<evidence type="ECO:0000313" key="1">
    <source>
        <dbReference type="EMBL" id="TFE41547.1"/>
    </source>
</evidence>
<gene>
    <name evidence="1" type="ORF">E2553_33345</name>
</gene>
<evidence type="ECO:0000313" key="2">
    <source>
        <dbReference type="Proteomes" id="UP000297385"/>
    </source>
</evidence>
<dbReference type="Proteomes" id="UP000297385">
    <property type="component" value="Unassembled WGS sequence"/>
</dbReference>
<name>A0A4Y8MVL5_9BURK</name>
<protein>
    <submittedName>
        <fullName evidence="1">Uncharacterized protein</fullName>
    </submittedName>
</protein>
<accession>A0A4Y8MVL5</accession>
<organism evidence="1 2">
    <name type="scientific">Paraburkholderia dipogonis</name>
    <dbReference type="NCBI Taxonomy" id="1211383"/>
    <lineage>
        <taxon>Bacteria</taxon>
        <taxon>Pseudomonadati</taxon>
        <taxon>Pseudomonadota</taxon>
        <taxon>Betaproteobacteria</taxon>
        <taxon>Burkholderiales</taxon>
        <taxon>Burkholderiaceae</taxon>
        <taxon>Paraburkholderia</taxon>
    </lineage>
</organism>
<dbReference type="AlphaFoldDB" id="A0A4Y8MVL5"/>
<sequence>MQNKTSRKSTTLEERIVKYALAASEYKRMAAELQTRLEPAIDNILNTLRHYGLKPFAARRIVYLRRIYNAR</sequence>
<reference evidence="1 2" key="1">
    <citation type="submission" date="2019-03" db="EMBL/GenBank/DDBJ databases">
        <title>Complete Genome Sequence of Paraburkholderia dipogonis ICMP 19430T, a Nitrogen-fixing Symbiont of the South African Invasive Legume Dipogon lignosus in New Zealand.</title>
        <authorList>
            <person name="De Meyer S.E."/>
        </authorList>
    </citation>
    <scope>NUCLEOTIDE SEQUENCE [LARGE SCALE GENOMIC DNA]</scope>
    <source>
        <strain evidence="1 2">ICMP 19430</strain>
    </source>
</reference>
<dbReference type="GeneID" id="97309643"/>
<dbReference type="EMBL" id="SNVI01000002">
    <property type="protein sequence ID" value="TFE41547.1"/>
    <property type="molecule type" value="Genomic_DNA"/>
</dbReference>